<evidence type="ECO:0000313" key="2">
    <source>
        <dbReference type="EMBL" id="HIR92781.1"/>
    </source>
</evidence>
<reference evidence="2" key="2">
    <citation type="journal article" date="2021" name="PeerJ">
        <title>Extensive microbial diversity within the chicken gut microbiome revealed by metagenomics and culture.</title>
        <authorList>
            <person name="Gilroy R."/>
            <person name="Ravi A."/>
            <person name="Getino M."/>
            <person name="Pursley I."/>
            <person name="Horton D.L."/>
            <person name="Alikhan N.F."/>
            <person name="Baker D."/>
            <person name="Gharbi K."/>
            <person name="Hall N."/>
            <person name="Watson M."/>
            <person name="Adriaenssens E.M."/>
            <person name="Foster-Nyarko E."/>
            <person name="Jarju S."/>
            <person name="Secka A."/>
            <person name="Antonio M."/>
            <person name="Oren A."/>
            <person name="Chaudhuri R.R."/>
            <person name="La Ragione R."/>
            <person name="Hildebrand F."/>
            <person name="Pallen M.J."/>
        </authorList>
    </citation>
    <scope>NUCLEOTIDE SEQUENCE</scope>
    <source>
        <strain evidence="2">ChiSxjej1B13-7041</strain>
    </source>
</reference>
<dbReference type="EMBL" id="DVHU01000045">
    <property type="protein sequence ID" value="HIR92781.1"/>
    <property type="molecule type" value="Genomic_DNA"/>
</dbReference>
<reference evidence="2" key="1">
    <citation type="submission" date="2020-10" db="EMBL/GenBank/DDBJ databases">
        <authorList>
            <person name="Gilroy R."/>
        </authorList>
    </citation>
    <scope>NUCLEOTIDE SEQUENCE</scope>
    <source>
        <strain evidence="2">ChiSxjej1B13-7041</strain>
    </source>
</reference>
<organism evidence="2 3">
    <name type="scientific">Candidatus Egerieimonas intestinavium</name>
    <dbReference type="NCBI Taxonomy" id="2840777"/>
    <lineage>
        <taxon>Bacteria</taxon>
        <taxon>Bacillati</taxon>
        <taxon>Bacillota</taxon>
        <taxon>Clostridia</taxon>
        <taxon>Lachnospirales</taxon>
        <taxon>Lachnospiraceae</taxon>
        <taxon>Lachnospiraceae incertae sedis</taxon>
        <taxon>Candidatus Egerieimonas</taxon>
    </lineage>
</organism>
<name>A0A9D1EJ77_9FIRM</name>
<accession>A0A9D1EJ77</accession>
<dbReference type="Gene3D" id="3.90.1200.10">
    <property type="match status" value="1"/>
</dbReference>
<dbReference type="GO" id="GO:0042601">
    <property type="term" value="C:endospore-forming forespore"/>
    <property type="evidence" value="ECO:0007669"/>
    <property type="project" value="TreeGrafter"/>
</dbReference>
<dbReference type="InterPro" id="IPR047175">
    <property type="entry name" value="CotS-like"/>
</dbReference>
<gene>
    <name evidence="2" type="ORF">IAB98_05115</name>
</gene>
<comment type="caution">
    <text evidence="2">The sequence shown here is derived from an EMBL/GenBank/DDBJ whole genome shotgun (WGS) entry which is preliminary data.</text>
</comment>
<evidence type="ECO:0000259" key="1">
    <source>
        <dbReference type="Pfam" id="PF01636"/>
    </source>
</evidence>
<protein>
    <submittedName>
        <fullName evidence="2">Phosphotransferase</fullName>
    </submittedName>
</protein>
<dbReference type="InterPro" id="IPR011009">
    <property type="entry name" value="Kinase-like_dom_sf"/>
</dbReference>
<dbReference type="PANTHER" id="PTHR39179">
    <property type="entry name" value="SPORE COAT PROTEIN I"/>
    <property type="match status" value="1"/>
</dbReference>
<dbReference type="AlphaFoldDB" id="A0A9D1EJ77"/>
<dbReference type="Proteomes" id="UP000886841">
    <property type="component" value="Unassembled WGS sequence"/>
</dbReference>
<dbReference type="SUPFAM" id="SSF56112">
    <property type="entry name" value="Protein kinase-like (PK-like)"/>
    <property type="match status" value="1"/>
</dbReference>
<evidence type="ECO:0000313" key="3">
    <source>
        <dbReference type="Proteomes" id="UP000886841"/>
    </source>
</evidence>
<dbReference type="Pfam" id="PF01636">
    <property type="entry name" value="APH"/>
    <property type="match status" value="1"/>
</dbReference>
<sequence>MCVYDHGLGVLEQYGLTARSSSRGRGALICETDQGLKVIREYRGSVKKLELQRQIQQQVEEEGTLRADVLIPNLEGELASQHTDGLIYTVRNWFYGKECDTRSREEICRGAAALARLHKIIHLPAEEDYQKEPLPQECARHNREIRKVQRFLQKKQKKSEFERQLLEAAGLFLGQGLEVTRRLEDSGYGRLRERALAEGCVCHGECNQHNLLTVEGKPAFINFEKWSFDLPVADLYQFMRKILEKHSWDIELGRRMVDAYSRIRPLSREECENLLLRLGYPWKFWKLANYYANNPKVWVSAKTVEKLAQMAEQREKWLFFLENLRI</sequence>
<dbReference type="PANTHER" id="PTHR39179:SF3">
    <property type="entry name" value="COTS-RELATED PROTEIN"/>
    <property type="match status" value="1"/>
</dbReference>
<proteinExistence type="predicted"/>
<dbReference type="InterPro" id="IPR002575">
    <property type="entry name" value="Aminoglycoside_PTrfase"/>
</dbReference>
<feature type="domain" description="Aminoglycoside phosphotransferase" evidence="1">
    <location>
        <begin position="46"/>
        <end position="262"/>
    </location>
</feature>